<feature type="transmembrane region" description="Helical" evidence="1">
    <location>
        <begin position="179"/>
        <end position="198"/>
    </location>
</feature>
<dbReference type="RefSeq" id="WP_422862649.1">
    <property type="nucleotide sequence ID" value="NZ_JAMSKV010000001.1"/>
</dbReference>
<sequence>MSGASLLPAAERPELSQPRAVRRRGLIAACLTHALHDGYTDGLYAFLPVWQVQFGLSYAGLAGLRGLYYATMGGLQIPADRALRGVSPRVALTASSVVASAGLLVMALPFGLASLCIGLVLAGIGSSIQHPRGSMLVADSFGASARRPLGLYNFAGDLGKSALPAAIAVSLPLLSWRPLLGMVAIAGLILAAAVAPLIPHRVAADPSAVAARAGRGKGGFGVLFVIGVLDTATRMGYLLFLPFLVHGRAGGSGAVGLAFALLFVGGAFGKASCAWLGERLGVVGCVIATETATALLIAATLFAPLVPMLILLPLLGVVLNGTSSVLYGSVPELARGDAGQAFAIFYTGVIGSGGVAPILYGMLADHSTRGIGVLASALTAFSIVPLALLLRPFLGGRLPAVAPKRSVTG</sequence>
<keyword evidence="1" id="KW-0472">Membrane</keyword>
<dbReference type="PANTHER" id="PTHR43129">
    <property type="entry name" value="FOSMIDOMYCIN RESISTANCE PROTEIN"/>
    <property type="match status" value="1"/>
</dbReference>
<accession>A0ABT1W2W2</accession>
<keyword evidence="3" id="KW-1185">Reference proteome</keyword>
<dbReference type="InterPro" id="IPR036259">
    <property type="entry name" value="MFS_trans_sf"/>
</dbReference>
<dbReference type="PANTHER" id="PTHR43129:SF1">
    <property type="entry name" value="FOSMIDOMYCIN RESISTANCE PROTEIN"/>
    <property type="match status" value="1"/>
</dbReference>
<feature type="transmembrane region" description="Helical" evidence="1">
    <location>
        <begin position="280"/>
        <end position="303"/>
    </location>
</feature>
<organism evidence="2 3">
    <name type="scientific">Endosaccharibacter trunci</name>
    <dbReference type="NCBI Taxonomy" id="2812733"/>
    <lineage>
        <taxon>Bacteria</taxon>
        <taxon>Pseudomonadati</taxon>
        <taxon>Pseudomonadota</taxon>
        <taxon>Alphaproteobacteria</taxon>
        <taxon>Acetobacterales</taxon>
        <taxon>Acetobacteraceae</taxon>
        <taxon>Endosaccharibacter</taxon>
    </lineage>
</organism>
<feature type="transmembrane region" description="Helical" evidence="1">
    <location>
        <begin position="249"/>
        <end position="268"/>
    </location>
</feature>
<feature type="transmembrane region" description="Helical" evidence="1">
    <location>
        <begin position="91"/>
        <end position="124"/>
    </location>
</feature>
<dbReference type="EMBL" id="JAMSKV010000001">
    <property type="protein sequence ID" value="MCQ8277211.1"/>
    <property type="molecule type" value="Genomic_DNA"/>
</dbReference>
<keyword evidence="1" id="KW-1133">Transmembrane helix</keyword>
<proteinExistence type="predicted"/>
<feature type="transmembrane region" description="Helical" evidence="1">
    <location>
        <begin position="309"/>
        <end position="330"/>
    </location>
</feature>
<reference evidence="2 3" key="1">
    <citation type="submission" date="2022-06" db="EMBL/GenBank/DDBJ databases">
        <title>Endosaccharibacter gen. nov., sp. nov., endophytic bacteria isolated from sugarcane.</title>
        <authorList>
            <person name="Pitiwittayakul N."/>
            <person name="Yukphan P."/>
            <person name="Charoenyingcharoen P."/>
            <person name="Tanasupawat S."/>
        </authorList>
    </citation>
    <scope>NUCLEOTIDE SEQUENCE [LARGE SCALE GENOMIC DNA]</scope>
    <source>
        <strain evidence="2 3">KSS8</strain>
    </source>
</reference>
<dbReference type="Proteomes" id="UP001524587">
    <property type="component" value="Unassembled WGS sequence"/>
</dbReference>
<feature type="transmembrane region" description="Helical" evidence="1">
    <location>
        <begin position="370"/>
        <end position="390"/>
    </location>
</feature>
<evidence type="ECO:0000313" key="2">
    <source>
        <dbReference type="EMBL" id="MCQ8277211.1"/>
    </source>
</evidence>
<gene>
    <name evidence="2" type="ORF">NFI95_01940</name>
</gene>
<name>A0ABT1W2W2_9PROT</name>
<evidence type="ECO:0000256" key="1">
    <source>
        <dbReference type="SAM" id="Phobius"/>
    </source>
</evidence>
<dbReference type="Gene3D" id="1.20.1250.20">
    <property type="entry name" value="MFS general substrate transporter like domains"/>
    <property type="match status" value="2"/>
</dbReference>
<keyword evidence="1" id="KW-0812">Transmembrane</keyword>
<protein>
    <submittedName>
        <fullName evidence="2">MFS transporter</fullName>
    </submittedName>
</protein>
<feature type="transmembrane region" description="Helical" evidence="1">
    <location>
        <begin position="219"/>
        <end position="243"/>
    </location>
</feature>
<feature type="transmembrane region" description="Helical" evidence="1">
    <location>
        <begin position="50"/>
        <end position="70"/>
    </location>
</feature>
<comment type="caution">
    <text evidence="2">The sequence shown here is derived from an EMBL/GenBank/DDBJ whole genome shotgun (WGS) entry which is preliminary data.</text>
</comment>
<feature type="transmembrane region" description="Helical" evidence="1">
    <location>
        <begin position="342"/>
        <end position="364"/>
    </location>
</feature>
<evidence type="ECO:0000313" key="3">
    <source>
        <dbReference type="Proteomes" id="UP001524587"/>
    </source>
</evidence>
<dbReference type="SUPFAM" id="SSF103473">
    <property type="entry name" value="MFS general substrate transporter"/>
    <property type="match status" value="1"/>
</dbReference>